<reference evidence="4 5" key="1">
    <citation type="submission" date="2016-03" db="EMBL/GenBank/DDBJ databases">
        <title>Mechanisms controlling the formation of the plant cell surface in tip-growing cells are functionally conserved among land plants.</title>
        <authorList>
            <person name="Honkanen S."/>
            <person name="Jones V.A."/>
            <person name="Morieri G."/>
            <person name="Champion C."/>
            <person name="Hetherington A.J."/>
            <person name="Kelly S."/>
            <person name="Saint-Marcoux D."/>
            <person name="Proust H."/>
            <person name="Prescott H."/>
            <person name="Dolan L."/>
        </authorList>
    </citation>
    <scope>NUCLEOTIDE SEQUENCE [LARGE SCALE GENOMIC DNA]</scope>
    <source>
        <strain evidence="5">cv. Tak-1 and cv. Tak-2</strain>
        <tissue evidence="4">Whole gametophyte</tissue>
    </source>
</reference>
<feature type="domain" description="Coenzyme Q-binding protein COQ10 START" evidence="2">
    <location>
        <begin position="582"/>
        <end position="711"/>
    </location>
</feature>
<evidence type="ECO:0000313" key="3">
    <source>
        <dbReference type="EMBL" id="BBN09105.1"/>
    </source>
</evidence>
<feature type="region of interest" description="Disordered" evidence="1">
    <location>
        <begin position="721"/>
        <end position="759"/>
    </location>
</feature>
<sequence>MSPIVNLCHHSACSPSAEFIFKLRKSCNKSAGVGVGSNVAVKEVPSYGSLEKSVSCRSSSLKGKTFRLSEFSNSVWLAKEAAGGFRIEWDRPRELLVVAEESGKRDTGRGGGGGGGAESVKPSKRWSGSERVKSNAKDSPESSLTASKAVKKFIKAQGKDLSESSKPTKSLTKILKRVGSGKREVTLSTKDSVQQREGLKTSRNLDLAKKALNTNDATLARVFKDRVSEENVQVTSGTGRIQADSLQTKSSSRFETLWKVGEGEEEKNSELARIEVSGTRNVSGTVRRLEADRIVDVEVEVVSWRERHIKANVCVEASDQMVWNVLTDYERLAEFIPNLARSERIRSPQPGRVWLLQQGVQSSMYWHIEARVVLDLEELPLEPDGKELRFSMVDGDFKRYEGKWYLRPGPRPGTTMLFYEVSVTPKLFFPAPFVERIIRADLPVNLSALAQRAESDPSDWQRSLALPKPKLKPTPSPIRSFLNKLSSPNFVQRFPVESIKTALQFPSLIERIGVDAVQRSLLNSKEDETSTWNSREPRWGASSRACTMERPCSVDEVHLRRLDDLLENGGVHRRVVAAITVESPIKDVWTVLTDYECLSEFVPNLASSKIISRENNRVRLLQEGCKCILYMVLHARVVLDLWEKPEQEILFQQVEGDFASFQGKWTLEALGSQHTLLKYVVDTKMHKHCLLAEAIVEEVIYEDLPANLCAIRDRVEHLKLKPPSAQTVSPPEPSTGSDDSGENDKPTRQQPKPLLKGGNKRFRVAGLQKDFKILERELLAFIEENGKEGVMPMRSELRLQKRVDLEKAITRMGGFSTVASKLNLCQQRRPRGYWDDFQNVRKEIMQLQREFGMDLNYLPTRNALNNAGRPDVARALEKWGGAQEVARLLGLKVRRVRYRSPRKSKFLEASNIENDEFICQKPFKISLPEKPRKWVDMKEKVRYIDKPEL</sequence>
<dbReference type="PANTHER" id="PTHR34060:SF2">
    <property type="entry name" value="OS03G0837900 PROTEIN"/>
    <property type="match status" value="1"/>
</dbReference>
<dbReference type="CDD" id="cd08866">
    <property type="entry name" value="SRPBCC_11"/>
    <property type="match status" value="2"/>
</dbReference>
<protein>
    <recommendedName>
        <fullName evidence="2">Coenzyme Q-binding protein COQ10 START domain-containing protein</fullName>
    </recommendedName>
</protein>
<dbReference type="EMBL" id="AP019869">
    <property type="protein sequence ID" value="BBN09105.1"/>
    <property type="molecule type" value="Genomic_DNA"/>
</dbReference>
<evidence type="ECO:0000313" key="5">
    <source>
        <dbReference type="Proteomes" id="UP000077202"/>
    </source>
</evidence>
<dbReference type="InterPro" id="IPR005031">
    <property type="entry name" value="COQ10_START"/>
</dbReference>
<dbReference type="EMBL" id="LVLJ01000445">
    <property type="protein sequence ID" value="OAE34184.1"/>
    <property type="molecule type" value="Genomic_DNA"/>
</dbReference>
<keyword evidence="5" id="KW-1185">Reference proteome</keyword>
<name>A0A176WMT5_MARPO</name>
<reference evidence="6" key="3">
    <citation type="journal article" date="2020" name="Curr. Biol.">
        <title>Chromatin organization in early land plants reveals an ancestral association between H3K27me3, transposons, and constitutive heterochromatin.</title>
        <authorList>
            <person name="Montgomery S.A."/>
            <person name="Tanizawa Y."/>
            <person name="Galik B."/>
            <person name="Wang N."/>
            <person name="Ito T."/>
            <person name="Mochizuki T."/>
            <person name="Akimcheva S."/>
            <person name="Bowman J.L."/>
            <person name="Cognat V."/>
            <person name="Marechal-Drouard L."/>
            <person name="Ekker H."/>
            <person name="Hong S.F."/>
            <person name="Kohchi T."/>
            <person name="Lin S.S."/>
            <person name="Liu L.D."/>
            <person name="Nakamura Y."/>
            <person name="Valeeva L.R."/>
            <person name="Shakirov E.V."/>
            <person name="Shippen D.E."/>
            <person name="Wei W.L."/>
            <person name="Yagura M."/>
            <person name="Yamaoka S."/>
            <person name="Yamato K.T."/>
            <person name="Liu C."/>
            <person name="Berger F."/>
        </authorList>
    </citation>
    <scope>NUCLEOTIDE SEQUENCE [LARGE SCALE GENOMIC DNA]</scope>
    <source>
        <strain evidence="6">Tak-1</strain>
    </source>
</reference>
<gene>
    <name evidence="4" type="ORF">AXG93_1593s1430</name>
    <name evidence="3" type="ORF">Mp_4g17170</name>
</gene>
<dbReference type="AlphaFoldDB" id="A0A176WMT5"/>
<dbReference type="SUPFAM" id="SSF55961">
    <property type="entry name" value="Bet v1-like"/>
    <property type="match status" value="2"/>
</dbReference>
<dbReference type="Proteomes" id="UP000077202">
    <property type="component" value="Unassembled WGS sequence"/>
</dbReference>
<evidence type="ECO:0000256" key="1">
    <source>
        <dbReference type="SAM" id="MobiDB-lite"/>
    </source>
</evidence>
<feature type="compositionally biased region" description="Polar residues" evidence="1">
    <location>
        <begin position="724"/>
        <end position="738"/>
    </location>
</feature>
<dbReference type="GO" id="GO:0042548">
    <property type="term" value="P:regulation of photosynthesis, light reaction"/>
    <property type="evidence" value="ECO:0007669"/>
    <property type="project" value="TreeGrafter"/>
</dbReference>
<feature type="region of interest" description="Disordered" evidence="1">
    <location>
        <begin position="100"/>
        <end position="145"/>
    </location>
</feature>
<feature type="domain" description="Coenzyme Q-binding protein COQ10 START" evidence="2">
    <location>
        <begin position="315"/>
        <end position="449"/>
    </location>
</feature>
<feature type="compositionally biased region" description="Basic and acidic residues" evidence="1">
    <location>
        <begin position="127"/>
        <end position="140"/>
    </location>
</feature>
<dbReference type="Gene3D" id="3.30.530.20">
    <property type="match status" value="2"/>
</dbReference>
<evidence type="ECO:0000313" key="6">
    <source>
        <dbReference type="Proteomes" id="UP001162541"/>
    </source>
</evidence>
<dbReference type="PANTHER" id="PTHR34060">
    <property type="entry name" value="POLYKETIDE CYCLASE / DEHYDRASE AND LIPID TRANSPORT PROTEIN"/>
    <property type="match status" value="1"/>
</dbReference>
<reference evidence="3" key="2">
    <citation type="journal article" date="2019" name="Curr. Biol.">
        <title>Chromatin organization in early land plants reveals an ancestral association between H3K27me3, transposons, and constitutive heterochromatin.</title>
        <authorList>
            <person name="Montgomery S.A."/>
            <person name="Tanizawa Y."/>
            <person name="Galik B."/>
            <person name="Wang N."/>
            <person name="Ito T."/>
            <person name="Mochizuki T."/>
            <person name="Akimcheva S."/>
            <person name="Bowman J."/>
            <person name="Cognat V."/>
            <person name="Drouard L."/>
            <person name="Ekker H."/>
            <person name="Houng S."/>
            <person name="Kohchi T."/>
            <person name="Lin S."/>
            <person name="Liu L.D."/>
            <person name="Nakamura Y."/>
            <person name="Valeeva L.R."/>
            <person name="Shakirov E.V."/>
            <person name="Shippen D.E."/>
            <person name="Wei W."/>
            <person name="Yagura M."/>
            <person name="Yamaoka S."/>
            <person name="Yamato K.T."/>
            <person name="Liu C."/>
            <person name="Berger F."/>
        </authorList>
    </citation>
    <scope>NUCLEOTIDE SEQUENCE [LARGE SCALE GENOMIC DNA]</scope>
    <source>
        <strain evidence="3">Tak-1</strain>
    </source>
</reference>
<evidence type="ECO:0000313" key="4">
    <source>
        <dbReference type="EMBL" id="OAE34184.1"/>
    </source>
</evidence>
<dbReference type="InterPro" id="IPR023393">
    <property type="entry name" value="START-like_dom_sf"/>
</dbReference>
<proteinExistence type="predicted"/>
<dbReference type="Pfam" id="PF03364">
    <property type="entry name" value="Polyketide_cyc"/>
    <property type="match status" value="2"/>
</dbReference>
<dbReference type="Proteomes" id="UP001162541">
    <property type="component" value="Chromosome 4"/>
</dbReference>
<organism evidence="4 5">
    <name type="scientific">Marchantia polymorpha subsp. ruderalis</name>
    <dbReference type="NCBI Taxonomy" id="1480154"/>
    <lineage>
        <taxon>Eukaryota</taxon>
        <taxon>Viridiplantae</taxon>
        <taxon>Streptophyta</taxon>
        <taxon>Embryophyta</taxon>
        <taxon>Marchantiophyta</taxon>
        <taxon>Marchantiopsida</taxon>
        <taxon>Marchantiidae</taxon>
        <taxon>Marchantiales</taxon>
        <taxon>Marchantiaceae</taxon>
        <taxon>Marchantia</taxon>
    </lineage>
</organism>
<evidence type="ECO:0000259" key="2">
    <source>
        <dbReference type="Pfam" id="PF03364"/>
    </source>
</evidence>
<accession>A0A176WMT5</accession>